<accession>A0A5P9CJI0</accession>
<keyword evidence="2" id="KW-0472">Membrane</keyword>
<feature type="coiled-coil region" evidence="1">
    <location>
        <begin position="53"/>
        <end position="190"/>
    </location>
</feature>
<sequence length="243" mass="27804">MNNESDVENDDVVVIEERDKRSYLYIIIAGLLGAALGGLIGSSLTSSKWQEAYYGLETKYQELVEEKKQLTDEVEDKVAQVDAEIQAKLTKAIDEKKHTFDETIKSLNDQVAELEKVNLSLEEQLNEQKQNIAQATQENRKLNRQADMQATMFERSRELFQQELKVKQELEALEKERDDLQPKLKQLKADCDLYLAGTSWEAKSDACDKQDEANSRLSHVNQMIRVHQMDLKQIKALASELGL</sequence>
<organism evidence="3 4">
    <name type="scientific">Vibrio aquimaris</name>
    <dbReference type="NCBI Taxonomy" id="2587862"/>
    <lineage>
        <taxon>Bacteria</taxon>
        <taxon>Pseudomonadati</taxon>
        <taxon>Pseudomonadota</taxon>
        <taxon>Gammaproteobacteria</taxon>
        <taxon>Vibrionales</taxon>
        <taxon>Vibrionaceae</taxon>
        <taxon>Vibrio</taxon>
    </lineage>
</organism>
<keyword evidence="2" id="KW-0812">Transmembrane</keyword>
<dbReference type="KEGG" id="vaq:FIV01_08320"/>
<dbReference type="OrthoDB" id="5918980at2"/>
<proteinExistence type="predicted"/>
<evidence type="ECO:0000256" key="1">
    <source>
        <dbReference type="SAM" id="Coils"/>
    </source>
</evidence>
<evidence type="ECO:0000313" key="4">
    <source>
        <dbReference type="Proteomes" id="UP000326936"/>
    </source>
</evidence>
<dbReference type="RefSeq" id="WP_152430578.1">
    <property type="nucleotide sequence ID" value="NZ_CBCSDK010000004.1"/>
</dbReference>
<keyword evidence="1" id="KW-0175">Coiled coil</keyword>
<dbReference type="EMBL" id="CP045350">
    <property type="protein sequence ID" value="QFT26430.1"/>
    <property type="molecule type" value="Genomic_DNA"/>
</dbReference>
<dbReference type="Proteomes" id="UP000326936">
    <property type="component" value="Chromosome"/>
</dbReference>
<keyword evidence="4" id="KW-1185">Reference proteome</keyword>
<dbReference type="AlphaFoldDB" id="A0A5P9CJI0"/>
<feature type="transmembrane region" description="Helical" evidence="2">
    <location>
        <begin position="23"/>
        <end position="44"/>
    </location>
</feature>
<keyword evidence="2" id="KW-1133">Transmembrane helix</keyword>
<evidence type="ECO:0000256" key="2">
    <source>
        <dbReference type="SAM" id="Phobius"/>
    </source>
</evidence>
<reference evidence="3 4" key="1">
    <citation type="submission" date="2019-10" db="EMBL/GenBank/DDBJ databases">
        <title>Complete genome sequence of Vibrio sp. strain THAF100, isolated from non-filtered water from the water column of tank 6 of a marine aquarium containing stony-coral fragments. Water maintained at 26 degree C.</title>
        <authorList>
            <person name="Ruckert C."/>
            <person name="Franco A."/>
            <person name="Kalinowski J."/>
            <person name="Glaeser S."/>
        </authorList>
    </citation>
    <scope>NUCLEOTIDE SEQUENCE [LARGE SCALE GENOMIC DNA]</scope>
    <source>
        <strain evidence="3 4">THAF100</strain>
    </source>
</reference>
<protein>
    <recommendedName>
        <fullName evidence="5">Chromosome partition protein Smc</fullName>
    </recommendedName>
</protein>
<name>A0A5P9CJI0_9VIBR</name>
<evidence type="ECO:0000313" key="3">
    <source>
        <dbReference type="EMBL" id="QFT26430.1"/>
    </source>
</evidence>
<evidence type="ECO:0008006" key="5">
    <source>
        <dbReference type="Google" id="ProtNLM"/>
    </source>
</evidence>
<gene>
    <name evidence="3" type="ORF">FIV01_08320</name>
</gene>